<accession>A0A9P4SIL1</accession>
<dbReference type="EMBL" id="MU006090">
    <property type="protein sequence ID" value="KAF2842253.1"/>
    <property type="molecule type" value="Genomic_DNA"/>
</dbReference>
<feature type="region of interest" description="Disordered" evidence="1">
    <location>
        <begin position="31"/>
        <end position="92"/>
    </location>
</feature>
<organism evidence="2 3">
    <name type="scientific">Patellaria atrata CBS 101060</name>
    <dbReference type="NCBI Taxonomy" id="1346257"/>
    <lineage>
        <taxon>Eukaryota</taxon>
        <taxon>Fungi</taxon>
        <taxon>Dikarya</taxon>
        <taxon>Ascomycota</taxon>
        <taxon>Pezizomycotina</taxon>
        <taxon>Dothideomycetes</taxon>
        <taxon>Dothideomycetes incertae sedis</taxon>
        <taxon>Patellariales</taxon>
        <taxon>Patellariaceae</taxon>
        <taxon>Patellaria</taxon>
    </lineage>
</organism>
<keyword evidence="3" id="KW-1185">Reference proteome</keyword>
<feature type="compositionally biased region" description="Polar residues" evidence="1">
    <location>
        <begin position="31"/>
        <end position="46"/>
    </location>
</feature>
<evidence type="ECO:0000313" key="3">
    <source>
        <dbReference type="Proteomes" id="UP000799429"/>
    </source>
</evidence>
<comment type="caution">
    <text evidence="2">The sequence shown here is derived from an EMBL/GenBank/DDBJ whole genome shotgun (WGS) entry which is preliminary data.</text>
</comment>
<protein>
    <submittedName>
        <fullName evidence="2">Uncharacterized protein</fullName>
    </submittedName>
</protein>
<dbReference type="AlphaFoldDB" id="A0A9P4SIL1"/>
<reference evidence="2" key="1">
    <citation type="journal article" date="2020" name="Stud. Mycol.">
        <title>101 Dothideomycetes genomes: a test case for predicting lifestyles and emergence of pathogens.</title>
        <authorList>
            <person name="Haridas S."/>
            <person name="Albert R."/>
            <person name="Binder M."/>
            <person name="Bloem J."/>
            <person name="Labutti K."/>
            <person name="Salamov A."/>
            <person name="Andreopoulos B."/>
            <person name="Baker S."/>
            <person name="Barry K."/>
            <person name="Bills G."/>
            <person name="Bluhm B."/>
            <person name="Cannon C."/>
            <person name="Castanera R."/>
            <person name="Culley D."/>
            <person name="Daum C."/>
            <person name="Ezra D."/>
            <person name="Gonzalez J."/>
            <person name="Henrissat B."/>
            <person name="Kuo A."/>
            <person name="Liang C."/>
            <person name="Lipzen A."/>
            <person name="Lutzoni F."/>
            <person name="Magnuson J."/>
            <person name="Mondo S."/>
            <person name="Nolan M."/>
            <person name="Ohm R."/>
            <person name="Pangilinan J."/>
            <person name="Park H.-J."/>
            <person name="Ramirez L."/>
            <person name="Alfaro M."/>
            <person name="Sun H."/>
            <person name="Tritt A."/>
            <person name="Yoshinaga Y."/>
            <person name="Zwiers L.-H."/>
            <person name="Turgeon B."/>
            <person name="Goodwin S."/>
            <person name="Spatafora J."/>
            <person name="Crous P."/>
            <person name="Grigoriev I."/>
        </authorList>
    </citation>
    <scope>NUCLEOTIDE SEQUENCE</scope>
    <source>
        <strain evidence="2">CBS 101060</strain>
    </source>
</reference>
<evidence type="ECO:0000256" key="1">
    <source>
        <dbReference type="SAM" id="MobiDB-lite"/>
    </source>
</evidence>
<sequence>MSSNNNQQPGLVASHAEYVKAAAVETIGSVTGSQEWQQSGAQQKSQAVEDMKHASEGREPQNQGYGKPEEMLGRATGCEGMQNEGAESAKKQ</sequence>
<feature type="compositionally biased region" description="Basic and acidic residues" evidence="1">
    <location>
        <begin position="47"/>
        <end position="59"/>
    </location>
</feature>
<name>A0A9P4SIL1_9PEZI</name>
<dbReference type="Proteomes" id="UP000799429">
    <property type="component" value="Unassembled WGS sequence"/>
</dbReference>
<proteinExistence type="predicted"/>
<gene>
    <name evidence="2" type="ORF">M501DRAFT_1054968</name>
</gene>
<dbReference type="OrthoDB" id="9999611at2759"/>
<evidence type="ECO:0000313" key="2">
    <source>
        <dbReference type="EMBL" id="KAF2842253.1"/>
    </source>
</evidence>